<evidence type="ECO:0000313" key="2">
    <source>
        <dbReference type="EMBL" id="NYI66671.1"/>
    </source>
</evidence>
<keyword evidence="1" id="KW-0732">Signal</keyword>
<comment type="caution">
    <text evidence="2">The sequence shown here is derived from an EMBL/GenBank/DDBJ whole genome shotgun (WGS) entry which is preliminary data.</text>
</comment>
<dbReference type="InterPro" id="IPR006059">
    <property type="entry name" value="SBP"/>
</dbReference>
<dbReference type="AlphaFoldDB" id="A0A7Z0CZU0"/>
<name>A0A7Z0CZU0_9MICO</name>
<organism evidence="2 3">
    <name type="scientific">Spelaeicoccus albus</name>
    <dbReference type="NCBI Taxonomy" id="1280376"/>
    <lineage>
        <taxon>Bacteria</taxon>
        <taxon>Bacillati</taxon>
        <taxon>Actinomycetota</taxon>
        <taxon>Actinomycetes</taxon>
        <taxon>Micrococcales</taxon>
        <taxon>Brevibacteriaceae</taxon>
        <taxon>Spelaeicoccus</taxon>
    </lineage>
</organism>
<dbReference type="PROSITE" id="PS51257">
    <property type="entry name" value="PROKAR_LIPOPROTEIN"/>
    <property type="match status" value="1"/>
</dbReference>
<evidence type="ECO:0000313" key="3">
    <source>
        <dbReference type="Proteomes" id="UP000539111"/>
    </source>
</evidence>
<sequence length="405" mass="43703">MRLTSKARFAAAFAAMGLMVSACGAPGGSETKSLAADDVPNTPSKAVTLNILDVAGNKQLTGSIFSSFVKEHPDIISKVTWQTAGAPDMAGKVKAQQQAGNLQIDLVLTGTDGLAAGNSQNLFVNTAKKFKSRLSNMDNYQKPAANMQKLAEGNAVELVYYPSGPLLEYNPKTVKNPPKTAQELLAWAKDHPGKFGYAQPANSGPGRTWLMGLPYILGDKDPKNPKTGWTKTWKYLQDIGKYVKTYPTGTGVTMNNLKTGTWDMAMTTTGWDINPRALDQVPKNFKVATLKNFTWVSDAQYAAIPKGVSSDKMSAILKVLQYALTKKQQAKTFDDGYFYPGPAVKGVSIDMAPAKSQKVIKQYGRTEYAGLIKNNPIATPISASKLVAAFDMWDKKVGGGKAKDK</sequence>
<feature type="signal peptide" evidence="1">
    <location>
        <begin position="1"/>
        <end position="24"/>
    </location>
</feature>
<dbReference type="PANTHER" id="PTHR42779:SF1">
    <property type="entry name" value="PROTEIN YNJB"/>
    <property type="match status" value="1"/>
</dbReference>
<dbReference type="RefSeq" id="WP_179426169.1">
    <property type="nucleotide sequence ID" value="NZ_JACBZP010000001.1"/>
</dbReference>
<keyword evidence="3" id="KW-1185">Reference proteome</keyword>
<reference evidence="2 3" key="1">
    <citation type="submission" date="2020-07" db="EMBL/GenBank/DDBJ databases">
        <title>Sequencing the genomes of 1000 actinobacteria strains.</title>
        <authorList>
            <person name="Klenk H.-P."/>
        </authorList>
    </citation>
    <scope>NUCLEOTIDE SEQUENCE [LARGE SCALE GENOMIC DNA]</scope>
    <source>
        <strain evidence="2 3">DSM 26341</strain>
    </source>
</reference>
<dbReference type="Gene3D" id="3.40.190.10">
    <property type="entry name" value="Periplasmic binding protein-like II"/>
    <property type="match status" value="2"/>
</dbReference>
<dbReference type="Pfam" id="PF13416">
    <property type="entry name" value="SBP_bac_8"/>
    <property type="match status" value="1"/>
</dbReference>
<proteinExistence type="predicted"/>
<dbReference type="Proteomes" id="UP000539111">
    <property type="component" value="Unassembled WGS sequence"/>
</dbReference>
<gene>
    <name evidence="2" type="ORF">BJY26_000977</name>
</gene>
<protein>
    <submittedName>
        <fullName evidence="2">Putative spermidine/putrescine transport system substrate-binding protein</fullName>
    </submittedName>
</protein>
<evidence type="ECO:0000256" key="1">
    <source>
        <dbReference type="SAM" id="SignalP"/>
    </source>
</evidence>
<dbReference type="SUPFAM" id="SSF53850">
    <property type="entry name" value="Periplasmic binding protein-like II"/>
    <property type="match status" value="1"/>
</dbReference>
<dbReference type="PANTHER" id="PTHR42779">
    <property type="entry name" value="PROTEIN YNJB"/>
    <property type="match status" value="1"/>
</dbReference>
<feature type="chain" id="PRO_5031436862" evidence="1">
    <location>
        <begin position="25"/>
        <end position="405"/>
    </location>
</feature>
<accession>A0A7Z0CZU0</accession>
<dbReference type="EMBL" id="JACBZP010000001">
    <property type="protein sequence ID" value="NYI66671.1"/>
    <property type="molecule type" value="Genomic_DNA"/>
</dbReference>